<dbReference type="InterPro" id="IPR012337">
    <property type="entry name" value="RNaseH-like_sf"/>
</dbReference>
<dbReference type="Proteomes" id="UP000811844">
    <property type="component" value="Unassembled WGS sequence"/>
</dbReference>
<comment type="subcellular location">
    <subcellularLocation>
        <location evidence="10">Cytoplasm</location>
    </subcellularLocation>
</comment>
<comment type="subunit">
    <text evidence="3 10">Monomer.</text>
</comment>
<feature type="binding site" evidence="10">
    <location>
        <position position="136"/>
    </location>
    <ligand>
        <name>Mg(2+)</name>
        <dbReference type="ChEBI" id="CHEBI:18420"/>
        <label>2</label>
    </ligand>
</feature>
<keyword evidence="7 10" id="KW-0255">Endonuclease</keyword>
<dbReference type="InterPro" id="IPR002156">
    <property type="entry name" value="RNaseH_domain"/>
</dbReference>
<dbReference type="HAMAP" id="MF_00042">
    <property type="entry name" value="RNase_H"/>
    <property type="match status" value="1"/>
</dbReference>
<keyword evidence="6 10" id="KW-0479">Metal-binding</keyword>
<gene>
    <name evidence="10 12" type="primary">rnhA</name>
    <name evidence="12" type="ORF">G3R48_07695</name>
</gene>
<evidence type="ECO:0000256" key="7">
    <source>
        <dbReference type="ARBA" id="ARBA00022759"/>
    </source>
</evidence>
<feature type="binding site" evidence="10">
    <location>
        <position position="12"/>
    </location>
    <ligand>
        <name>Mg(2+)</name>
        <dbReference type="ChEBI" id="CHEBI:18420"/>
        <label>2</label>
    </ligand>
</feature>
<comment type="function">
    <text evidence="10">Endonuclease that specifically degrades the RNA of RNA-DNA hybrids.</text>
</comment>
<dbReference type="PANTHER" id="PTHR10642:SF26">
    <property type="entry name" value="RIBONUCLEASE H1"/>
    <property type="match status" value="1"/>
</dbReference>
<evidence type="ECO:0000256" key="3">
    <source>
        <dbReference type="ARBA" id="ARBA00011245"/>
    </source>
</evidence>
<dbReference type="EC" id="3.1.26.4" evidence="4 10"/>
<evidence type="ECO:0000256" key="6">
    <source>
        <dbReference type="ARBA" id="ARBA00022723"/>
    </source>
</evidence>
<feature type="binding site" evidence="10">
    <location>
        <position position="12"/>
    </location>
    <ligand>
        <name>Mg(2+)</name>
        <dbReference type="ChEBI" id="CHEBI:18420"/>
        <label>1</label>
    </ligand>
</feature>
<comment type="caution">
    <text evidence="12">The sequence shown here is derived from an EMBL/GenBank/DDBJ whole genome shotgun (WGS) entry which is preliminary data.</text>
</comment>
<feature type="binding site" evidence="10">
    <location>
        <position position="72"/>
    </location>
    <ligand>
        <name>Mg(2+)</name>
        <dbReference type="ChEBI" id="CHEBI:18420"/>
        <label>1</label>
    </ligand>
</feature>
<keyword evidence="8 10" id="KW-0378">Hydrolase</keyword>
<feature type="binding site" evidence="10">
    <location>
        <position position="50"/>
    </location>
    <ligand>
        <name>Mg(2+)</name>
        <dbReference type="ChEBI" id="CHEBI:18420"/>
        <label>1</label>
    </ligand>
</feature>
<keyword evidence="10" id="KW-0963">Cytoplasm</keyword>
<evidence type="ECO:0000256" key="8">
    <source>
        <dbReference type="ARBA" id="ARBA00022801"/>
    </source>
</evidence>
<comment type="similarity">
    <text evidence="2 10">Belongs to the RNase H family.</text>
</comment>
<dbReference type="InterPro" id="IPR050092">
    <property type="entry name" value="RNase_H"/>
</dbReference>
<dbReference type="InterPro" id="IPR022892">
    <property type="entry name" value="RNaseHI"/>
</dbReference>
<sequence>MNQLKHVHIFTDGSCLGNPGPGGFGVVMKYRHHVKELAGGFNLTTNNRMELLAPIVALEALFEPCKITLTSDSQYMRQGITSWIHGWKKNGWQTKAKQNVKNVDLWQRLDKAIAAHAIDWHWVKGHSGHTENERCDKLARDAAEAKPKTIDEGYQAQS</sequence>
<evidence type="ECO:0000256" key="1">
    <source>
        <dbReference type="ARBA" id="ARBA00000077"/>
    </source>
</evidence>
<name>A0ABS5I1I5_9GAMM</name>
<evidence type="ECO:0000256" key="9">
    <source>
        <dbReference type="ARBA" id="ARBA00022842"/>
    </source>
</evidence>
<dbReference type="Gene3D" id="3.30.420.10">
    <property type="entry name" value="Ribonuclease H-like superfamily/Ribonuclease H"/>
    <property type="match status" value="1"/>
</dbReference>
<comment type="catalytic activity">
    <reaction evidence="1 10">
        <text>Endonucleolytic cleavage to 5'-phosphomonoester.</text>
        <dbReference type="EC" id="3.1.26.4"/>
    </reaction>
</comment>
<feature type="domain" description="RNase H type-1" evidence="11">
    <location>
        <begin position="3"/>
        <end position="144"/>
    </location>
</feature>
<evidence type="ECO:0000256" key="4">
    <source>
        <dbReference type="ARBA" id="ARBA00012180"/>
    </source>
</evidence>
<evidence type="ECO:0000313" key="12">
    <source>
        <dbReference type="EMBL" id="MBR9727869.1"/>
    </source>
</evidence>
<proteinExistence type="inferred from homology"/>
<evidence type="ECO:0000256" key="10">
    <source>
        <dbReference type="HAMAP-Rule" id="MF_00042"/>
    </source>
</evidence>
<dbReference type="InterPro" id="IPR036397">
    <property type="entry name" value="RNaseH_sf"/>
</dbReference>
<organism evidence="12 13">
    <name type="scientific">Shewanella intestini</name>
    <dbReference type="NCBI Taxonomy" id="2017544"/>
    <lineage>
        <taxon>Bacteria</taxon>
        <taxon>Pseudomonadati</taxon>
        <taxon>Pseudomonadota</taxon>
        <taxon>Gammaproteobacteria</taxon>
        <taxon>Alteromonadales</taxon>
        <taxon>Shewanellaceae</taxon>
        <taxon>Shewanella</taxon>
    </lineage>
</organism>
<dbReference type="PROSITE" id="PS50879">
    <property type="entry name" value="RNASE_H_1"/>
    <property type="match status" value="1"/>
</dbReference>
<dbReference type="PANTHER" id="PTHR10642">
    <property type="entry name" value="RIBONUCLEASE H1"/>
    <property type="match status" value="1"/>
</dbReference>
<dbReference type="CDD" id="cd09278">
    <property type="entry name" value="RNase_HI_prokaryote_like"/>
    <property type="match status" value="1"/>
</dbReference>
<dbReference type="EMBL" id="JAAIKR010000005">
    <property type="protein sequence ID" value="MBR9727869.1"/>
    <property type="molecule type" value="Genomic_DNA"/>
</dbReference>
<dbReference type="SUPFAM" id="SSF53098">
    <property type="entry name" value="Ribonuclease H-like"/>
    <property type="match status" value="1"/>
</dbReference>
<dbReference type="Pfam" id="PF00075">
    <property type="entry name" value="RNase_H"/>
    <property type="match status" value="1"/>
</dbReference>
<dbReference type="NCBIfam" id="NF001236">
    <property type="entry name" value="PRK00203.1"/>
    <property type="match status" value="1"/>
</dbReference>
<comment type="cofactor">
    <cofactor evidence="10">
        <name>Mg(2+)</name>
        <dbReference type="ChEBI" id="CHEBI:18420"/>
    </cofactor>
    <text evidence="10">Binds 1 Mg(2+) ion per subunit. May bind a second metal ion at a regulatory site, or after substrate binding.</text>
</comment>
<protein>
    <recommendedName>
        <fullName evidence="4 10">Ribonuclease H</fullName>
        <shortName evidence="10">RNase H</shortName>
        <ecNumber evidence="4 10">3.1.26.4</ecNumber>
    </recommendedName>
</protein>
<evidence type="ECO:0000256" key="2">
    <source>
        <dbReference type="ARBA" id="ARBA00005300"/>
    </source>
</evidence>
<accession>A0ABS5I1I5</accession>
<evidence type="ECO:0000313" key="13">
    <source>
        <dbReference type="Proteomes" id="UP000811844"/>
    </source>
</evidence>
<keyword evidence="9 10" id="KW-0460">Magnesium</keyword>
<dbReference type="GO" id="GO:0004523">
    <property type="term" value="F:RNA-DNA hybrid ribonuclease activity"/>
    <property type="evidence" value="ECO:0007669"/>
    <property type="project" value="UniProtKB-EC"/>
</dbReference>
<dbReference type="RefSeq" id="WP_153663619.1">
    <property type="nucleotide sequence ID" value="NZ_JAAIKR010000005.1"/>
</dbReference>
<evidence type="ECO:0000256" key="5">
    <source>
        <dbReference type="ARBA" id="ARBA00022722"/>
    </source>
</evidence>
<reference evidence="12 13" key="1">
    <citation type="submission" date="2020-02" db="EMBL/GenBank/DDBJ databases">
        <title>Shewanella WXL01 sp. nov., a marine bacterium isolated from green algae in Luhuitou Fringing Reef (Northern South China Sea).</title>
        <authorList>
            <person name="Wang X."/>
        </authorList>
    </citation>
    <scope>NUCLEOTIDE SEQUENCE [LARGE SCALE GENOMIC DNA]</scope>
    <source>
        <strain evidence="12 13">MCCC 1A01895</strain>
    </source>
</reference>
<keyword evidence="13" id="KW-1185">Reference proteome</keyword>
<evidence type="ECO:0000259" key="11">
    <source>
        <dbReference type="PROSITE" id="PS50879"/>
    </source>
</evidence>
<keyword evidence="5 10" id="KW-0540">Nuclease</keyword>